<gene>
    <name evidence="3" type="ORF">N865_20950</name>
</gene>
<dbReference type="InterPro" id="IPR021416">
    <property type="entry name" value="DUF3048_N"/>
</dbReference>
<keyword evidence="4" id="KW-1185">Reference proteome</keyword>
<reference evidence="3 4" key="1">
    <citation type="submission" date="2013-08" db="EMBL/GenBank/DDBJ databases">
        <title>Intrasporangium oryzae NRRL B-24470.</title>
        <authorList>
            <person name="Liu H."/>
            <person name="Wang G."/>
        </authorList>
    </citation>
    <scope>NUCLEOTIDE SEQUENCE [LARGE SCALE GENOMIC DNA]</scope>
    <source>
        <strain evidence="3 4">NRRL B-24470</strain>
    </source>
</reference>
<dbReference type="Proteomes" id="UP000019489">
    <property type="component" value="Unassembled WGS sequence"/>
</dbReference>
<dbReference type="Pfam" id="PF17479">
    <property type="entry name" value="DUF3048_C"/>
    <property type="match status" value="1"/>
</dbReference>
<dbReference type="InterPro" id="IPR035328">
    <property type="entry name" value="DUF3048_C"/>
</dbReference>
<dbReference type="Gene3D" id="3.50.90.10">
    <property type="entry name" value="YerB-like"/>
    <property type="match status" value="1"/>
</dbReference>
<accession>W9G0Y4</accession>
<evidence type="ECO:0000313" key="3">
    <source>
        <dbReference type="EMBL" id="EWS99755.1"/>
    </source>
</evidence>
<dbReference type="EMBL" id="AWSA01000074">
    <property type="protein sequence ID" value="EWS99755.1"/>
    <property type="molecule type" value="Genomic_DNA"/>
</dbReference>
<comment type="caution">
    <text evidence="3">The sequence shown here is derived from an EMBL/GenBank/DDBJ whole genome shotgun (WGS) entry which is preliminary data.</text>
</comment>
<feature type="domain" description="DUF3048" evidence="2">
    <location>
        <begin position="224"/>
        <end position="338"/>
    </location>
</feature>
<dbReference type="eggNOG" id="COG1470">
    <property type="taxonomic scope" value="Bacteria"/>
</dbReference>
<evidence type="ECO:0000259" key="2">
    <source>
        <dbReference type="Pfam" id="PF17479"/>
    </source>
</evidence>
<name>W9G0Y4_9MICO</name>
<protein>
    <recommendedName>
        <fullName evidence="5">DUF3048 domain-containing protein</fullName>
    </recommendedName>
</protein>
<evidence type="ECO:0008006" key="5">
    <source>
        <dbReference type="Google" id="ProtNLM"/>
    </source>
</evidence>
<proteinExistence type="predicted"/>
<organism evidence="3 4">
    <name type="scientific">Intrasporangium oryzae NRRL B-24470</name>
    <dbReference type="NCBI Taxonomy" id="1386089"/>
    <lineage>
        <taxon>Bacteria</taxon>
        <taxon>Bacillati</taxon>
        <taxon>Actinomycetota</taxon>
        <taxon>Actinomycetes</taxon>
        <taxon>Micrococcales</taxon>
        <taxon>Intrasporangiaceae</taxon>
        <taxon>Intrasporangium</taxon>
    </lineage>
</organism>
<sequence>MVVGVVVLVVLVAAAVAVFVARRGQGPTPSATPVPTVTSPSATTTTLMTAPLTGLPVTPGMSLDHPAVAIKISDVRQAHPQIGVDKADIVFTEPIGVAYTRLLAVFHSQLPSLVGPVRSVRPPDAPLLSPLEPVFGNTMGAPWVVSYVDSVGRLDDLGTLRVPRPGAYVLNRSRPLPDHVFVKPRTLMGLSKFTKPPAPYFSYAADLASASASSAVGAGTSAVVPYGAGFNMTWRYDAARKRYLRSEPWGPHTTLDGIRVSATNVLVLKVSSSLGKIGTDPGDPVPILKLTDGSGRFVALAGGHSVAGAWSKGPVTDTFVLRTDSGQPLLLAPGNTWVEMPGAAATVTIR</sequence>
<dbReference type="InterPro" id="IPR023158">
    <property type="entry name" value="YerB-like_sf"/>
</dbReference>
<evidence type="ECO:0000313" key="4">
    <source>
        <dbReference type="Proteomes" id="UP000019489"/>
    </source>
</evidence>
<dbReference type="SUPFAM" id="SSF159774">
    <property type="entry name" value="YerB-like"/>
    <property type="match status" value="1"/>
</dbReference>
<dbReference type="STRING" id="1386089.N865_20950"/>
<feature type="domain" description="DUF3048" evidence="1">
    <location>
        <begin position="52"/>
        <end position="187"/>
    </location>
</feature>
<dbReference type="Pfam" id="PF11258">
    <property type="entry name" value="DUF3048"/>
    <property type="match status" value="1"/>
</dbReference>
<dbReference type="AlphaFoldDB" id="W9G0Y4"/>
<evidence type="ECO:0000259" key="1">
    <source>
        <dbReference type="Pfam" id="PF11258"/>
    </source>
</evidence>